<dbReference type="InterPro" id="IPR002142">
    <property type="entry name" value="Peptidase_S49"/>
</dbReference>
<gene>
    <name evidence="3" type="ORF">NBZ79_07245</name>
</gene>
<evidence type="ECO:0000259" key="2">
    <source>
        <dbReference type="Pfam" id="PF01343"/>
    </source>
</evidence>
<evidence type="ECO:0000313" key="4">
    <source>
        <dbReference type="Proteomes" id="UP001056291"/>
    </source>
</evidence>
<dbReference type="Gene3D" id="3.90.226.10">
    <property type="entry name" value="2-enoyl-CoA Hydratase, Chain A, domain 1"/>
    <property type="match status" value="1"/>
</dbReference>
<evidence type="ECO:0000256" key="1">
    <source>
        <dbReference type="ARBA" id="ARBA00008683"/>
    </source>
</evidence>
<proteinExistence type="inferred from homology"/>
<comment type="similarity">
    <text evidence="1">Belongs to the peptidase S49 family.</text>
</comment>
<dbReference type="RefSeq" id="WP_251936892.1">
    <property type="nucleotide sequence ID" value="NZ_CP098747.1"/>
</dbReference>
<evidence type="ECO:0000313" key="3">
    <source>
        <dbReference type="EMBL" id="USG62770.1"/>
    </source>
</evidence>
<reference evidence="3" key="1">
    <citation type="submission" date="2022-06" db="EMBL/GenBank/DDBJ databases">
        <title>Sneathiella actinostolidae sp. nov., isolated from a sea anemonein the Western Pacific Ocean.</title>
        <authorList>
            <person name="Wei M.J."/>
        </authorList>
    </citation>
    <scope>NUCLEOTIDE SEQUENCE</scope>
    <source>
        <strain evidence="3">PHK-P5</strain>
    </source>
</reference>
<name>A0ABY4WAI5_9PROT</name>
<organism evidence="3 4">
    <name type="scientific">Sneathiella marina</name>
    <dbReference type="NCBI Taxonomy" id="2950108"/>
    <lineage>
        <taxon>Bacteria</taxon>
        <taxon>Pseudomonadati</taxon>
        <taxon>Pseudomonadota</taxon>
        <taxon>Alphaproteobacteria</taxon>
        <taxon>Sneathiellales</taxon>
        <taxon>Sneathiellaceae</taxon>
        <taxon>Sneathiella</taxon>
    </lineage>
</organism>
<dbReference type="InterPro" id="IPR029045">
    <property type="entry name" value="ClpP/crotonase-like_dom_sf"/>
</dbReference>
<protein>
    <submittedName>
        <fullName evidence="3">S49 family peptidase</fullName>
    </submittedName>
</protein>
<accession>A0ABY4WAI5</accession>
<dbReference type="Pfam" id="PF01343">
    <property type="entry name" value="Peptidase_S49"/>
    <property type="match status" value="1"/>
</dbReference>
<dbReference type="Proteomes" id="UP001056291">
    <property type="component" value="Chromosome"/>
</dbReference>
<keyword evidence="4" id="KW-1185">Reference proteome</keyword>
<dbReference type="PANTHER" id="PTHR42987:SF8">
    <property type="entry name" value="PROTEINASE"/>
    <property type="match status" value="1"/>
</dbReference>
<feature type="domain" description="Peptidase S49" evidence="2">
    <location>
        <begin position="1"/>
        <end position="66"/>
    </location>
</feature>
<dbReference type="EMBL" id="CP098747">
    <property type="protein sequence ID" value="USG62770.1"/>
    <property type="molecule type" value="Genomic_DNA"/>
</dbReference>
<dbReference type="PANTHER" id="PTHR42987">
    <property type="entry name" value="PEPTIDASE S49"/>
    <property type="match status" value="1"/>
</dbReference>
<sequence>MASGGYWLGLCADEIYVNQNSVVGSIGVVSAGFGFTAFAGKGGCERRAYSAGENKMKLDPFSPEKEEDVVWLKKSKRKSMKVLKILSKPAR</sequence>
<dbReference type="SUPFAM" id="SSF52096">
    <property type="entry name" value="ClpP/crotonase"/>
    <property type="match status" value="1"/>
</dbReference>